<evidence type="ECO:0000313" key="4">
    <source>
        <dbReference type="Proteomes" id="UP000069773"/>
    </source>
</evidence>
<sequence>MGDVVVGVDGSATADAAVRWAAHDAVLRRVPLTIAHAAEPVMGTWLGVPIPPTVLESLKRSSREILQRAEQLAIDTAGRDLKVVTREFPTAPVATLVEISRDAELLVVGSQGAGKIERALLGSVSMGVLHRCECPVAVIHAVSMTGVSGDDPQEDPTAPVLLGMDGSQASEEAAEVAFGEAVRRGVGLVALHAWWSPGSFEFMGSDWETLRAEVEEEFGTQFGRWCERHPEVETHRVVVRDQPAREIVERSRSAQLVVVGSHGYGAIAGALLGSVSTAVVQAVRTPVIVAR</sequence>
<dbReference type="Pfam" id="PF00582">
    <property type="entry name" value="Usp"/>
    <property type="match status" value="2"/>
</dbReference>
<comment type="caution">
    <text evidence="3">The sequence shown here is derived from an EMBL/GenBank/DDBJ whole genome shotgun (WGS) entry which is preliminary data.</text>
</comment>
<reference evidence="3 4" key="1">
    <citation type="journal article" date="2016" name="Genome Announc.">
        <title>Draft Genome Sequences of Five Rapidly Growing Mycobacterium Species, M. thermoresistibile, M. fortuitum subsp. acetamidolyticum, M. canariasense, M. brisbanense, and M. novocastrense.</title>
        <authorList>
            <person name="Katahira K."/>
            <person name="Ogura Y."/>
            <person name="Gotoh Y."/>
            <person name="Hayashi T."/>
        </authorList>
    </citation>
    <scope>NUCLEOTIDE SEQUENCE [LARGE SCALE GENOMIC DNA]</scope>
    <source>
        <strain evidence="3 4">JCM18114</strain>
    </source>
</reference>
<name>A0ABQ0KF18_MYCNV</name>
<evidence type="ECO:0000259" key="2">
    <source>
        <dbReference type="Pfam" id="PF00582"/>
    </source>
</evidence>
<comment type="similarity">
    <text evidence="1">Belongs to the universal stress protein A family.</text>
</comment>
<accession>A0ABQ0KF18</accession>
<dbReference type="RefSeq" id="WP_067387870.1">
    <property type="nucleotide sequence ID" value="NZ_BCTA01000021.1"/>
</dbReference>
<dbReference type="InterPro" id="IPR014729">
    <property type="entry name" value="Rossmann-like_a/b/a_fold"/>
</dbReference>
<protein>
    <submittedName>
        <fullName evidence="3">UspA domain protein</fullName>
    </submittedName>
</protein>
<dbReference type="PANTHER" id="PTHR31964">
    <property type="entry name" value="ADENINE NUCLEOTIDE ALPHA HYDROLASES-LIKE SUPERFAMILY PROTEIN"/>
    <property type="match status" value="1"/>
</dbReference>
<dbReference type="PRINTS" id="PR01438">
    <property type="entry name" value="UNVRSLSTRESS"/>
</dbReference>
<evidence type="ECO:0000313" key="3">
    <source>
        <dbReference type="EMBL" id="GAT08102.1"/>
    </source>
</evidence>
<organism evidence="3 4">
    <name type="scientific">Mycolicibacterium novocastrense</name>
    <name type="common">Mycobacterium novocastrense</name>
    <dbReference type="NCBI Taxonomy" id="59813"/>
    <lineage>
        <taxon>Bacteria</taxon>
        <taxon>Bacillati</taxon>
        <taxon>Actinomycetota</taxon>
        <taxon>Actinomycetes</taxon>
        <taxon>Mycobacteriales</taxon>
        <taxon>Mycobacteriaceae</taxon>
        <taxon>Mycolicibacterium</taxon>
    </lineage>
</organism>
<gene>
    <name evidence="3" type="ORF">RMCN_1235</name>
</gene>
<keyword evidence="4" id="KW-1185">Reference proteome</keyword>
<dbReference type="SUPFAM" id="SSF52402">
    <property type="entry name" value="Adenine nucleotide alpha hydrolases-like"/>
    <property type="match status" value="2"/>
</dbReference>
<dbReference type="PANTHER" id="PTHR31964:SF113">
    <property type="entry name" value="USPA DOMAIN-CONTAINING PROTEIN"/>
    <property type="match status" value="1"/>
</dbReference>
<dbReference type="Proteomes" id="UP000069773">
    <property type="component" value="Unassembled WGS sequence"/>
</dbReference>
<proteinExistence type="inferred from homology"/>
<dbReference type="EMBL" id="BCTA01000021">
    <property type="protein sequence ID" value="GAT08102.1"/>
    <property type="molecule type" value="Genomic_DNA"/>
</dbReference>
<dbReference type="InterPro" id="IPR006015">
    <property type="entry name" value="Universal_stress_UspA"/>
</dbReference>
<dbReference type="Gene3D" id="3.40.50.620">
    <property type="entry name" value="HUPs"/>
    <property type="match status" value="2"/>
</dbReference>
<dbReference type="InterPro" id="IPR006016">
    <property type="entry name" value="UspA"/>
</dbReference>
<feature type="domain" description="UspA" evidence="2">
    <location>
        <begin position="3"/>
        <end position="140"/>
    </location>
</feature>
<evidence type="ECO:0000256" key="1">
    <source>
        <dbReference type="ARBA" id="ARBA00008791"/>
    </source>
</evidence>
<feature type="domain" description="UspA" evidence="2">
    <location>
        <begin position="159"/>
        <end position="291"/>
    </location>
</feature>